<evidence type="ECO:0000313" key="2">
    <source>
        <dbReference type="Proteomes" id="UP001221142"/>
    </source>
</evidence>
<protein>
    <submittedName>
        <fullName evidence="1">Uncharacterized protein</fullName>
    </submittedName>
</protein>
<reference evidence="1" key="1">
    <citation type="submission" date="2023-03" db="EMBL/GenBank/DDBJ databases">
        <title>Massive genome expansion in bonnet fungi (Mycena s.s.) driven by repeated elements and novel gene families across ecological guilds.</title>
        <authorList>
            <consortium name="Lawrence Berkeley National Laboratory"/>
            <person name="Harder C.B."/>
            <person name="Miyauchi S."/>
            <person name="Viragh M."/>
            <person name="Kuo A."/>
            <person name="Thoen E."/>
            <person name="Andreopoulos B."/>
            <person name="Lu D."/>
            <person name="Skrede I."/>
            <person name="Drula E."/>
            <person name="Henrissat B."/>
            <person name="Morin E."/>
            <person name="Kohler A."/>
            <person name="Barry K."/>
            <person name="LaButti K."/>
            <person name="Morin E."/>
            <person name="Salamov A."/>
            <person name="Lipzen A."/>
            <person name="Mereny Z."/>
            <person name="Hegedus B."/>
            <person name="Baldrian P."/>
            <person name="Stursova M."/>
            <person name="Weitz H."/>
            <person name="Taylor A."/>
            <person name="Grigoriev I.V."/>
            <person name="Nagy L.G."/>
            <person name="Martin F."/>
            <person name="Kauserud H."/>
        </authorList>
    </citation>
    <scope>NUCLEOTIDE SEQUENCE</scope>
    <source>
        <strain evidence="1">9284</strain>
    </source>
</reference>
<dbReference type="AlphaFoldDB" id="A0AAD7CGC2"/>
<evidence type="ECO:0000313" key="1">
    <source>
        <dbReference type="EMBL" id="KAJ7647637.1"/>
    </source>
</evidence>
<dbReference type="EMBL" id="JARKIF010000002">
    <property type="protein sequence ID" value="KAJ7647637.1"/>
    <property type="molecule type" value="Genomic_DNA"/>
</dbReference>
<keyword evidence="2" id="KW-1185">Reference proteome</keyword>
<organism evidence="1 2">
    <name type="scientific">Roridomyces roridus</name>
    <dbReference type="NCBI Taxonomy" id="1738132"/>
    <lineage>
        <taxon>Eukaryota</taxon>
        <taxon>Fungi</taxon>
        <taxon>Dikarya</taxon>
        <taxon>Basidiomycota</taxon>
        <taxon>Agaricomycotina</taxon>
        <taxon>Agaricomycetes</taxon>
        <taxon>Agaricomycetidae</taxon>
        <taxon>Agaricales</taxon>
        <taxon>Marasmiineae</taxon>
        <taxon>Mycenaceae</taxon>
        <taxon>Roridomyces</taxon>
    </lineage>
</organism>
<sequence length="90" mass="9907">SLLRRLKNRFRSCPHRSLVALHLCCGESPRRYGACPRPPNGKQPALSTSVWTRTAGSFCMPPLHGWLLGPCHSVASPRMGRSTKAQVAKI</sequence>
<feature type="non-terminal residue" evidence="1">
    <location>
        <position position="1"/>
    </location>
</feature>
<comment type="caution">
    <text evidence="1">The sequence shown here is derived from an EMBL/GenBank/DDBJ whole genome shotgun (WGS) entry which is preliminary data.</text>
</comment>
<dbReference type="Proteomes" id="UP001221142">
    <property type="component" value="Unassembled WGS sequence"/>
</dbReference>
<accession>A0AAD7CGC2</accession>
<gene>
    <name evidence="1" type="ORF">FB45DRAFT_734938</name>
</gene>
<name>A0AAD7CGC2_9AGAR</name>
<proteinExistence type="predicted"/>